<dbReference type="EMBL" id="JGZD01000008">
    <property type="protein sequence ID" value="KFI73056.1"/>
    <property type="molecule type" value="Genomic_DNA"/>
</dbReference>
<name>A0A087BPV6_9BIFI</name>
<accession>A0A087BPV6</accession>
<evidence type="ECO:0000313" key="2">
    <source>
        <dbReference type="EMBL" id="KFI73056.1"/>
    </source>
</evidence>
<proteinExistence type="predicted"/>
<dbReference type="GO" id="GO:0016020">
    <property type="term" value="C:membrane"/>
    <property type="evidence" value="ECO:0007669"/>
    <property type="project" value="InterPro"/>
</dbReference>
<keyword evidence="1" id="KW-1133">Transmembrane helix</keyword>
<comment type="caution">
    <text evidence="2">The sequence shown here is derived from an EMBL/GenBank/DDBJ whole genome shotgun (WGS) entry which is preliminary data.</text>
</comment>
<dbReference type="InterPro" id="IPR003425">
    <property type="entry name" value="CCB3/YggT"/>
</dbReference>
<dbReference type="RefSeq" id="WP_022861120.1">
    <property type="nucleotide sequence ID" value="NZ_JGZD01000008.1"/>
</dbReference>
<feature type="transmembrane region" description="Helical" evidence="1">
    <location>
        <begin position="12"/>
        <end position="34"/>
    </location>
</feature>
<keyword evidence="1" id="KW-0472">Membrane</keyword>
<protein>
    <submittedName>
        <fullName evidence="2">Hemolysin-like protein</fullName>
    </submittedName>
</protein>
<dbReference type="eggNOG" id="COG0762">
    <property type="taxonomic scope" value="Bacteria"/>
</dbReference>
<feature type="transmembrane region" description="Helical" evidence="1">
    <location>
        <begin position="68"/>
        <end position="89"/>
    </location>
</feature>
<keyword evidence="1" id="KW-0812">Transmembrane</keyword>
<evidence type="ECO:0000256" key="1">
    <source>
        <dbReference type="SAM" id="Phobius"/>
    </source>
</evidence>
<dbReference type="Pfam" id="PF02325">
    <property type="entry name" value="CCB3_YggT"/>
    <property type="match status" value="1"/>
</dbReference>
<dbReference type="AlphaFoldDB" id="A0A087BPV6"/>
<keyword evidence="3" id="KW-1185">Reference proteome</keyword>
<dbReference type="STRING" id="1693.BMIN_0777"/>
<dbReference type="Proteomes" id="UP000029014">
    <property type="component" value="Unassembled WGS sequence"/>
</dbReference>
<organism evidence="2 3">
    <name type="scientific">Bifidobacterium minimum</name>
    <dbReference type="NCBI Taxonomy" id="1693"/>
    <lineage>
        <taxon>Bacteria</taxon>
        <taxon>Bacillati</taxon>
        <taxon>Actinomycetota</taxon>
        <taxon>Actinomycetes</taxon>
        <taxon>Bifidobacteriales</taxon>
        <taxon>Bifidobacteriaceae</taxon>
        <taxon>Bifidobacterium</taxon>
    </lineage>
</organism>
<gene>
    <name evidence="2" type="ORF">BMIN_0777</name>
</gene>
<evidence type="ECO:0000313" key="3">
    <source>
        <dbReference type="Proteomes" id="UP000029014"/>
    </source>
</evidence>
<reference evidence="2 3" key="1">
    <citation type="submission" date="2014-03" db="EMBL/GenBank/DDBJ databases">
        <title>Genomics of Bifidobacteria.</title>
        <authorList>
            <person name="Ventura M."/>
            <person name="Milani C."/>
            <person name="Lugli G.A."/>
        </authorList>
    </citation>
    <scope>NUCLEOTIDE SEQUENCE [LARGE SCALE GENOMIC DNA]</scope>
    <source>
        <strain evidence="2 3">LMG 11592</strain>
    </source>
</reference>
<sequence length="93" mass="11006">MLFYVIERIVDAAIGIYLTILIIRMILDWVAMLARNWRPTGVVSDLIRIVYQLTDPPLRWLRQYIKPIWFGSFGLDVSFIVLYFALYLLQVLI</sequence>